<dbReference type="CDD" id="cd16282">
    <property type="entry name" value="metallo-hydrolase-like_MBL-fold"/>
    <property type="match status" value="1"/>
</dbReference>
<evidence type="ECO:0000313" key="4">
    <source>
        <dbReference type="Proteomes" id="UP000823486"/>
    </source>
</evidence>
<dbReference type="SUPFAM" id="SSF56281">
    <property type="entry name" value="Metallo-hydrolase/oxidoreductase"/>
    <property type="match status" value="1"/>
</dbReference>
<dbReference type="InterPro" id="IPR050855">
    <property type="entry name" value="NDM-1-like"/>
</dbReference>
<feature type="domain" description="Metallo-beta-lactamase" evidence="2">
    <location>
        <begin position="30"/>
        <end position="248"/>
    </location>
</feature>
<gene>
    <name evidence="3" type="ORF">JOC77_003277</name>
</gene>
<dbReference type="Gene3D" id="3.60.15.10">
    <property type="entry name" value="Ribonuclease Z/Hydroxyacylglutathione hydrolase-like"/>
    <property type="match status" value="1"/>
</dbReference>
<accession>A0ABS2QMY4</accession>
<dbReference type="RefSeq" id="WP_204544874.1">
    <property type="nucleotide sequence ID" value="NZ_JAFBFI010000016.1"/>
</dbReference>
<dbReference type="InterPro" id="IPR036866">
    <property type="entry name" value="RibonucZ/Hydroxyglut_hydro"/>
</dbReference>
<name>A0ABS2QMY4_9BACI</name>
<dbReference type="Proteomes" id="UP000823486">
    <property type="component" value="Unassembled WGS sequence"/>
</dbReference>
<evidence type="ECO:0000256" key="1">
    <source>
        <dbReference type="SAM" id="Coils"/>
    </source>
</evidence>
<proteinExistence type="predicted"/>
<dbReference type="EMBL" id="JAFBFI010000016">
    <property type="protein sequence ID" value="MBM7693833.1"/>
    <property type="molecule type" value="Genomic_DNA"/>
</dbReference>
<dbReference type="SMART" id="SM00849">
    <property type="entry name" value="Lactamase_B"/>
    <property type="match status" value="1"/>
</dbReference>
<organism evidence="3 4">
    <name type="scientific">Peribacillus deserti</name>
    <dbReference type="NCBI Taxonomy" id="673318"/>
    <lineage>
        <taxon>Bacteria</taxon>
        <taxon>Bacillati</taxon>
        <taxon>Bacillota</taxon>
        <taxon>Bacilli</taxon>
        <taxon>Bacillales</taxon>
        <taxon>Bacillaceae</taxon>
        <taxon>Peribacillus</taxon>
    </lineage>
</organism>
<comment type="caution">
    <text evidence="3">The sequence shown here is derived from an EMBL/GenBank/DDBJ whole genome shotgun (WGS) entry which is preliminary data.</text>
</comment>
<reference evidence="3 4" key="1">
    <citation type="submission" date="2021-01" db="EMBL/GenBank/DDBJ databases">
        <title>Genomic Encyclopedia of Type Strains, Phase IV (KMG-IV): sequencing the most valuable type-strain genomes for metagenomic binning, comparative biology and taxonomic classification.</title>
        <authorList>
            <person name="Goeker M."/>
        </authorList>
    </citation>
    <scope>NUCLEOTIDE SEQUENCE [LARGE SCALE GENOMIC DNA]</scope>
    <source>
        <strain evidence="3 4">DSM 105482</strain>
    </source>
</reference>
<evidence type="ECO:0000259" key="2">
    <source>
        <dbReference type="SMART" id="SM00849"/>
    </source>
</evidence>
<dbReference type="InterPro" id="IPR001279">
    <property type="entry name" value="Metallo-B-lactamas"/>
</dbReference>
<sequence length="317" mass="35739">MVIKNTNHFEIERLENGIFAAIAKQGGGAVSNSGIIDLGDKTIIFDTFNSQNAARELADIAEKLTKKPVSCVINSHWHGDHIRGNQCFQGAVIISSLATRTKMIETHPERISDQKAKIPQLLANIEKLEREIKTQQDLAKAKKLRIQLDFLKEIEASLPKLEFTPRVLTFENRMVFSGENRTAILQTYGGGHTLCDAFLYLPKEKVLFSGDLVTVNNHPLLIDGHPDHWIDILQKLKTLETRTLIPGHGPVSSASAVEETEQYIKTLITLTDGQTEDFRSLEIPVRYQDWEAKDLFYKNIEFLSNLNQSSFLSEPRS</sequence>
<feature type="coiled-coil region" evidence="1">
    <location>
        <begin position="111"/>
        <end position="145"/>
    </location>
</feature>
<dbReference type="PANTHER" id="PTHR42951:SF4">
    <property type="entry name" value="ACYL-COENZYME A THIOESTERASE MBLAC2"/>
    <property type="match status" value="1"/>
</dbReference>
<dbReference type="PANTHER" id="PTHR42951">
    <property type="entry name" value="METALLO-BETA-LACTAMASE DOMAIN-CONTAINING"/>
    <property type="match status" value="1"/>
</dbReference>
<dbReference type="Pfam" id="PF00753">
    <property type="entry name" value="Lactamase_B"/>
    <property type="match status" value="1"/>
</dbReference>
<protein>
    <submittedName>
        <fullName evidence="3">Glyoxylase-like metal-dependent hydrolase (Beta-lactamase superfamily II)</fullName>
    </submittedName>
</protein>
<keyword evidence="1" id="KW-0175">Coiled coil</keyword>
<evidence type="ECO:0000313" key="3">
    <source>
        <dbReference type="EMBL" id="MBM7693833.1"/>
    </source>
</evidence>
<keyword evidence="4" id="KW-1185">Reference proteome</keyword>